<dbReference type="SUPFAM" id="SSF81653">
    <property type="entry name" value="Calcium ATPase, transduction domain A"/>
    <property type="match status" value="1"/>
</dbReference>
<dbReference type="Pfam" id="PF00122">
    <property type="entry name" value="E1-E2_ATPase"/>
    <property type="match status" value="1"/>
</dbReference>
<dbReference type="InterPro" id="IPR023298">
    <property type="entry name" value="ATPase_P-typ_TM_dom_sf"/>
</dbReference>
<evidence type="ECO:0000256" key="1">
    <source>
        <dbReference type="ARBA" id="ARBA00004141"/>
    </source>
</evidence>
<dbReference type="Pfam" id="PF00689">
    <property type="entry name" value="Cation_ATPase_C"/>
    <property type="match status" value="1"/>
</dbReference>
<evidence type="ECO:0000313" key="12">
    <source>
        <dbReference type="Proteomes" id="UP001179181"/>
    </source>
</evidence>
<feature type="transmembrane region" description="Helical" evidence="9">
    <location>
        <begin position="275"/>
        <end position="300"/>
    </location>
</feature>
<keyword evidence="7 9" id="KW-0472">Membrane</keyword>
<dbReference type="Gene3D" id="3.40.1110.10">
    <property type="entry name" value="Calcium-transporting ATPase, cytoplasmic domain N"/>
    <property type="match status" value="1"/>
</dbReference>
<keyword evidence="12" id="KW-1185">Reference proteome</keyword>
<feature type="transmembrane region" description="Helical" evidence="9">
    <location>
        <begin position="58"/>
        <end position="76"/>
    </location>
</feature>
<organism evidence="11 12">
    <name type="scientific">Dyadobacter arcticus</name>
    <dbReference type="NCBI Taxonomy" id="1078754"/>
    <lineage>
        <taxon>Bacteria</taxon>
        <taxon>Pseudomonadati</taxon>
        <taxon>Bacteroidota</taxon>
        <taxon>Cytophagia</taxon>
        <taxon>Cytophagales</taxon>
        <taxon>Spirosomataceae</taxon>
        <taxon>Dyadobacter</taxon>
    </lineage>
</organism>
<dbReference type="SMART" id="SM00831">
    <property type="entry name" value="Cation_ATPase_N"/>
    <property type="match status" value="1"/>
</dbReference>
<evidence type="ECO:0000256" key="6">
    <source>
        <dbReference type="ARBA" id="ARBA00022989"/>
    </source>
</evidence>
<dbReference type="SFLD" id="SFLDG00002">
    <property type="entry name" value="C1.7:_P-type_atpase_like"/>
    <property type="match status" value="1"/>
</dbReference>
<protein>
    <submittedName>
        <fullName evidence="11">Ca2+-transporting ATPase</fullName>
    </submittedName>
</protein>
<dbReference type="InterPro" id="IPR023214">
    <property type="entry name" value="HAD_sf"/>
</dbReference>
<keyword evidence="2 9" id="KW-0812">Transmembrane</keyword>
<dbReference type="Gene3D" id="1.20.1110.10">
    <property type="entry name" value="Calcium-transporting ATPase, transmembrane domain"/>
    <property type="match status" value="1"/>
</dbReference>
<dbReference type="InterPro" id="IPR023299">
    <property type="entry name" value="ATPase_P-typ_cyto_dom_N"/>
</dbReference>
<keyword evidence="6 9" id="KW-1133">Transmembrane helix</keyword>
<dbReference type="Pfam" id="PF00690">
    <property type="entry name" value="Cation_ATPase_N"/>
    <property type="match status" value="1"/>
</dbReference>
<dbReference type="SFLD" id="SFLDF00027">
    <property type="entry name" value="p-type_atpase"/>
    <property type="match status" value="1"/>
</dbReference>
<dbReference type="Gene3D" id="2.70.150.10">
    <property type="entry name" value="Calcium-transporting ATPase, cytoplasmic transduction domain A"/>
    <property type="match status" value="1"/>
</dbReference>
<dbReference type="Pfam" id="PF13246">
    <property type="entry name" value="Cation_ATPase"/>
    <property type="match status" value="1"/>
</dbReference>
<evidence type="ECO:0000256" key="2">
    <source>
        <dbReference type="ARBA" id="ARBA00022692"/>
    </source>
</evidence>
<dbReference type="RefSeq" id="WP_167272806.1">
    <property type="nucleotide sequence ID" value="NZ_JAASQJ010000003.1"/>
</dbReference>
<evidence type="ECO:0000256" key="9">
    <source>
        <dbReference type="SAM" id="Phobius"/>
    </source>
</evidence>
<evidence type="ECO:0000256" key="7">
    <source>
        <dbReference type="ARBA" id="ARBA00023136"/>
    </source>
</evidence>
<dbReference type="InterPro" id="IPR004014">
    <property type="entry name" value="ATPase_P-typ_cation-transptr_N"/>
</dbReference>
<comment type="caution">
    <text evidence="11">The sequence shown here is derived from an EMBL/GenBank/DDBJ whole genome shotgun (WGS) entry which is preliminary data.</text>
</comment>
<dbReference type="Gene3D" id="3.40.50.1000">
    <property type="entry name" value="HAD superfamily/HAD-like"/>
    <property type="match status" value="1"/>
</dbReference>
<feature type="transmembrane region" description="Helical" evidence="9">
    <location>
        <begin position="762"/>
        <end position="781"/>
    </location>
</feature>
<keyword evidence="5" id="KW-1278">Translocase</keyword>
<feature type="transmembrane region" description="Helical" evidence="9">
    <location>
        <begin position="712"/>
        <end position="734"/>
    </location>
</feature>
<dbReference type="PRINTS" id="PR00120">
    <property type="entry name" value="HATPASE"/>
</dbReference>
<dbReference type="InterPro" id="IPR018303">
    <property type="entry name" value="ATPase_P-typ_P_site"/>
</dbReference>
<feature type="transmembrane region" description="Helical" evidence="9">
    <location>
        <begin position="685"/>
        <end position="706"/>
    </location>
</feature>
<dbReference type="InterPro" id="IPR001757">
    <property type="entry name" value="P_typ_ATPase"/>
</dbReference>
<comment type="subcellular location">
    <subcellularLocation>
        <location evidence="1">Membrane</location>
        <topology evidence="1">Multi-pass membrane protein</topology>
    </subcellularLocation>
</comment>
<evidence type="ECO:0000313" key="11">
    <source>
        <dbReference type="EMBL" id="NIJ54519.1"/>
    </source>
</evidence>
<dbReference type="InterPro" id="IPR008250">
    <property type="entry name" value="ATPase_P-typ_transduc_dom_A_sf"/>
</dbReference>
<evidence type="ECO:0000256" key="4">
    <source>
        <dbReference type="ARBA" id="ARBA00022840"/>
    </source>
</evidence>
<dbReference type="SUPFAM" id="SSF81665">
    <property type="entry name" value="Calcium ATPase, transmembrane domain M"/>
    <property type="match status" value="1"/>
</dbReference>
<dbReference type="InterPro" id="IPR036412">
    <property type="entry name" value="HAD-like_sf"/>
</dbReference>
<feature type="transmembrane region" description="Helical" evidence="9">
    <location>
        <begin position="865"/>
        <end position="883"/>
    </location>
</feature>
<reference evidence="11 12" key="1">
    <citation type="submission" date="2020-03" db="EMBL/GenBank/DDBJ databases">
        <title>Genomic Encyclopedia of Type Strains, Phase IV (KMG-IV): sequencing the most valuable type-strain genomes for metagenomic binning, comparative biology and taxonomic classification.</title>
        <authorList>
            <person name="Goeker M."/>
        </authorList>
    </citation>
    <scope>NUCLEOTIDE SEQUENCE [LARGE SCALE GENOMIC DNA]</scope>
    <source>
        <strain evidence="11 12">DSM 102865</strain>
    </source>
</reference>
<feature type="transmembrane region" description="Helical" evidence="9">
    <location>
        <begin position="82"/>
        <end position="103"/>
    </location>
</feature>
<dbReference type="EMBL" id="JAASQJ010000003">
    <property type="protein sequence ID" value="NIJ54519.1"/>
    <property type="molecule type" value="Genomic_DNA"/>
</dbReference>
<dbReference type="PANTHER" id="PTHR42861">
    <property type="entry name" value="CALCIUM-TRANSPORTING ATPASE"/>
    <property type="match status" value="1"/>
</dbReference>
<accession>A0ABX0URH1</accession>
<dbReference type="InterPro" id="IPR059000">
    <property type="entry name" value="ATPase_P-type_domA"/>
</dbReference>
<dbReference type="PROSITE" id="PS00154">
    <property type="entry name" value="ATPASE_E1_E2"/>
    <property type="match status" value="1"/>
</dbReference>
<dbReference type="SFLD" id="SFLDS00003">
    <property type="entry name" value="Haloacid_Dehalogenase"/>
    <property type="match status" value="1"/>
</dbReference>
<feature type="region of interest" description="Disordered" evidence="8">
    <location>
        <begin position="167"/>
        <end position="188"/>
    </location>
</feature>
<dbReference type="SUPFAM" id="SSF56784">
    <property type="entry name" value="HAD-like"/>
    <property type="match status" value="1"/>
</dbReference>
<evidence type="ECO:0000256" key="3">
    <source>
        <dbReference type="ARBA" id="ARBA00022741"/>
    </source>
</evidence>
<keyword evidence="3" id="KW-0547">Nucleotide-binding</keyword>
<feature type="domain" description="Cation-transporting P-type ATPase N-terminal" evidence="10">
    <location>
        <begin position="4"/>
        <end position="78"/>
    </location>
</feature>
<feature type="compositionally biased region" description="Polar residues" evidence="8">
    <location>
        <begin position="171"/>
        <end position="180"/>
    </location>
</feature>
<evidence type="ECO:0000259" key="10">
    <source>
        <dbReference type="SMART" id="SM00831"/>
    </source>
</evidence>
<dbReference type="InterPro" id="IPR006068">
    <property type="entry name" value="ATPase_P-typ_cation-transptr_C"/>
</dbReference>
<dbReference type="SUPFAM" id="SSF81660">
    <property type="entry name" value="Metal cation-transporting ATPase, ATP-binding domain N"/>
    <property type="match status" value="1"/>
</dbReference>
<evidence type="ECO:0000256" key="8">
    <source>
        <dbReference type="SAM" id="MobiDB-lite"/>
    </source>
</evidence>
<dbReference type="PRINTS" id="PR00119">
    <property type="entry name" value="CATATPASE"/>
</dbReference>
<keyword evidence="4" id="KW-0067">ATP-binding</keyword>
<sequence length="886" mass="97220">MSATPRQNSIEEPGKLAITDLKTGLSSQEAALRTEQFGLNELEQVKPESIWSILLRQVNSVIVWILAAAAIVSFFIGDTLEGFAVIAVILINAMTGFILEYNARQSMEALRKLDTTPARVLRDGKIKEVPSDQLTMGDILILEAGDLIPADARILEVNQLTVDESALTGESVPSQKSTDPSAEDTPLGDRHDWLFKGTAITNGNAKALVTKIGQSTELGKIATMVSEAKRTATPLEAKLDALGKVLIWVTLGMATLFLIVGFLRGQEIKQLIETAVALAIAAIPEGMSVVATVALAYGMLRLAEKKVIVKRLSAVETLGGTNVIFTDKTGTLTQNKIEVQTLRVAGNDFTIRLDTNNEGARKLEVIKGDQELIHSPDFEMLSRIGALVNNAQLDSKKSDRKELGDPVEVALLVYARASGIDLHKLHKDYKRQAEQAFSSDTRMMATLDLVGTDYFIGVKGAVEEVSALCNWDNPEDRNRELEISEAMAADGLRTLAFAYRQTDRKPGENFTNDEKLTYAGLIGFLDPPRKEVIKSLNACHEAGIKVIMVTGDHPATSLKIAKQVNLIGPEEQLVITGKELESFDFSSADDQNKMIQCHVFARVNPAQKLDMIDFYQKQGDIVGMTGDGVNDAPALKKSDIGIAMGLRGTAVAAEAADMVLKDDSFASIVLAIEQGRVIFENIRKFIVFLLSCNMSEIFVVTFAGFLNVGSPLLPLQILFINIITDVFPALALGVGKDNKKLMKSPPRDPKQPILQMADWKRIVFYALVMTISVLGVYWYAINQLGLSPEEGNTITFYALSLAQLLHVFNLYSGKLRFFSNEVTRNKFIWMALVLCILIMFATNYIPFFRQILSLQIIDINSLKLILAAGIVPVLVIQAVRILYPIK</sequence>
<name>A0ABX0URH1_9BACT</name>
<proteinExistence type="predicted"/>
<feature type="transmembrane region" description="Helical" evidence="9">
    <location>
        <begin position="245"/>
        <end position="263"/>
    </location>
</feature>
<dbReference type="NCBIfam" id="TIGR01494">
    <property type="entry name" value="ATPase_P-type"/>
    <property type="match status" value="2"/>
</dbReference>
<gene>
    <name evidence="11" type="ORF">FHS68_003701</name>
</gene>
<feature type="transmembrane region" description="Helical" evidence="9">
    <location>
        <begin position="827"/>
        <end position="845"/>
    </location>
</feature>
<dbReference type="InterPro" id="IPR044492">
    <property type="entry name" value="P_typ_ATPase_HD_dom"/>
</dbReference>
<evidence type="ECO:0000256" key="5">
    <source>
        <dbReference type="ARBA" id="ARBA00022967"/>
    </source>
</evidence>
<feature type="transmembrane region" description="Helical" evidence="9">
    <location>
        <begin position="793"/>
        <end position="811"/>
    </location>
</feature>
<dbReference type="Proteomes" id="UP001179181">
    <property type="component" value="Unassembled WGS sequence"/>
</dbReference>